<evidence type="ECO:0000313" key="6">
    <source>
        <dbReference type="EMBL" id="KAL2916143.1"/>
    </source>
</evidence>
<comment type="similarity">
    <text evidence="1 4">Belongs to the carnitine/choline acetyltransferase family.</text>
</comment>
<keyword evidence="3 4" id="KW-0012">Acyltransferase</keyword>
<keyword evidence="7" id="KW-1185">Reference proteome</keyword>
<evidence type="ECO:0000256" key="3">
    <source>
        <dbReference type="ARBA" id="ARBA00023315"/>
    </source>
</evidence>
<evidence type="ECO:0000256" key="1">
    <source>
        <dbReference type="ARBA" id="ARBA00005232"/>
    </source>
</evidence>
<name>A0ABR4N9E6_9FUNG</name>
<dbReference type="SUPFAM" id="SSF52777">
    <property type="entry name" value="CoA-dependent acyltransferases"/>
    <property type="match status" value="2"/>
</dbReference>
<dbReference type="Pfam" id="PF00755">
    <property type="entry name" value="Carn_acyltransf"/>
    <property type="match status" value="1"/>
</dbReference>
<evidence type="ECO:0000256" key="2">
    <source>
        <dbReference type="ARBA" id="ARBA00022679"/>
    </source>
</evidence>
<dbReference type="InterPro" id="IPR039551">
    <property type="entry name" value="Cho/carn_acyl_trans"/>
</dbReference>
<evidence type="ECO:0000256" key="4">
    <source>
        <dbReference type="RuleBase" id="RU003801"/>
    </source>
</evidence>
<dbReference type="PANTHER" id="PTHR22589">
    <property type="entry name" value="CARNITINE O-ACYLTRANSFERASE"/>
    <property type="match status" value="1"/>
</dbReference>
<reference evidence="6 7" key="1">
    <citation type="submission" date="2023-09" db="EMBL/GenBank/DDBJ databases">
        <title>Pangenome analysis of Batrachochytrium dendrobatidis and related Chytrids.</title>
        <authorList>
            <person name="Yacoub M.N."/>
            <person name="Stajich J.E."/>
            <person name="James T.Y."/>
        </authorList>
    </citation>
    <scope>NUCLEOTIDE SEQUENCE [LARGE SCALE GENOMIC DNA]</scope>
    <source>
        <strain evidence="6 7">JEL0888</strain>
    </source>
</reference>
<evidence type="ECO:0000259" key="5">
    <source>
        <dbReference type="Pfam" id="PF00755"/>
    </source>
</evidence>
<dbReference type="InterPro" id="IPR000542">
    <property type="entry name" value="Carn_acyl_trans"/>
</dbReference>
<sequence>MPTQLFGTNSVARRRPVASASLTLVRSLASKTTRTFEHQDSLPRLPVPSLENMADKYIASCRPLLSDQAFEATKKTVEDFVSPQGLGPELQRRLVEYDEQQPNSWLEDIWLNKAYLEWREPSLINVNWWCAFKNHPQQDNTLMRKPPPKGVFSSFQVHRAAGIITNALNFKELLDRTVHFVTRTNLACSEQLPVEFAKDKPLCMNQYRNMFSTTRIPGSPADKIRTMHPAPAKHIIVLARDQIYKVDVLRDNGGRVPIKEIERQLFAATQDSFESNPQPAIGVLTAGHRNTWAAAYAKLLQLSDKNKSNFDIINNALFALCLDDFASFHNINASHRQIFHNYDAHNRWFDKALSFIVTSSGHAGLNGEHTPVDAVAPGNLINFVVSHEPAVDPEGAVASPPLPVPTKLEWVVDSEVEQLISKAEATAKALIDDTESCLLQTKVYGSRYMKEVAKTSPDAYIQLALQLTYYRMHQRPTAVYETAATRAFKHGRTETVRSMSSESLEFIKSFDNDEILYDEKRALFAKAIAAQVSYMKDASQGKGIDRHMLGLRSMLRAEDKGKPHMFTDPAYAESMTFRLSTSNMSPGELFYGGFGPVVHDGYGINYAIAKDSLKFSISCKKSSSKTDAFKFRFHLERTLLDMLILFPRRTEVWGFGWEKRHNEERKHEHILQLMSKLSDAYLEKQSELAKRYMKFGDKDSSA</sequence>
<comment type="caution">
    <text evidence="6">The sequence shown here is derived from an EMBL/GenBank/DDBJ whole genome shotgun (WGS) entry which is preliminary data.</text>
</comment>
<organism evidence="6 7">
    <name type="scientific">Polyrhizophydium stewartii</name>
    <dbReference type="NCBI Taxonomy" id="2732419"/>
    <lineage>
        <taxon>Eukaryota</taxon>
        <taxon>Fungi</taxon>
        <taxon>Fungi incertae sedis</taxon>
        <taxon>Chytridiomycota</taxon>
        <taxon>Chytridiomycota incertae sedis</taxon>
        <taxon>Chytridiomycetes</taxon>
        <taxon>Rhizophydiales</taxon>
        <taxon>Rhizophydiales incertae sedis</taxon>
        <taxon>Polyrhizophydium</taxon>
    </lineage>
</organism>
<dbReference type="Proteomes" id="UP001527925">
    <property type="component" value="Unassembled WGS sequence"/>
</dbReference>
<protein>
    <recommendedName>
        <fullName evidence="5">Choline/carnitine acyltransferase domain-containing protein</fullName>
    </recommendedName>
</protein>
<accession>A0ABR4N9E6</accession>
<dbReference type="Gene3D" id="3.30.559.70">
    <property type="entry name" value="Choline/Carnitine o-acyltransferase, domain 2"/>
    <property type="match status" value="1"/>
</dbReference>
<evidence type="ECO:0000313" key="7">
    <source>
        <dbReference type="Proteomes" id="UP001527925"/>
    </source>
</evidence>
<keyword evidence="2 4" id="KW-0808">Transferase</keyword>
<gene>
    <name evidence="6" type="ORF">HK105_204234</name>
</gene>
<proteinExistence type="inferred from homology"/>
<dbReference type="InterPro" id="IPR023213">
    <property type="entry name" value="CAT-like_dom_sf"/>
</dbReference>
<dbReference type="Gene3D" id="3.30.559.10">
    <property type="entry name" value="Chloramphenicol acetyltransferase-like domain"/>
    <property type="match status" value="1"/>
</dbReference>
<feature type="domain" description="Choline/carnitine acyltransferase" evidence="5">
    <location>
        <begin position="45"/>
        <end position="636"/>
    </location>
</feature>
<dbReference type="EMBL" id="JADGIZ020000018">
    <property type="protein sequence ID" value="KAL2916143.1"/>
    <property type="molecule type" value="Genomic_DNA"/>
</dbReference>
<dbReference type="PROSITE" id="PS00440">
    <property type="entry name" value="ACYLTRANSF_C_2"/>
    <property type="match status" value="1"/>
</dbReference>
<dbReference type="PANTHER" id="PTHR22589:SF107">
    <property type="entry name" value="CHOLINE_CARNITINE ACYLTRANSFERASE DOMAIN-CONTAINING PROTEIN"/>
    <property type="match status" value="1"/>
</dbReference>
<dbReference type="InterPro" id="IPR042231">
    <property type="entry name" value="Cho/carn_acyl_trans_2"/>
</dbReference>